<reference evidence="2 3" key="1">
    <citation type="journal article" date="2016" name="Nat. Commun.">
        <title>Thousands of microbial genomes shed light on interconnected biogeochemical processes in an aquifer system.</title>
        <authorList>
            <person name="Anantharaman K."/>
            <person name="Brown C.T."/>
            <person name="Hug L.A."/>
            <person name="Sharon I."/>
            <person name="Castelle C.J."/>
            <person name="Probst A.J."/>
            <person name="Thomas B.C."/>
            <person name="Singh A."/>
            <person name="Wilkins M.J."/>
            <person name="Karaoz U."/>
            <person name="Brodie E.L."/>
            <person name="Williams K.H."/>
            <person name="Hubbard S.S."/>
            <person name="Banfield J.F."/>
        </authorList>
    </citation>
    <scope>NUCLEOTIDE SEQUENCE [LARGE SCALE GENOMIC DNA]</scope>
</reference>
<dbReference type="InterPro" id="IPR043993">
    <property type="entry name" value="T4SS_pilin"/>
</dbReference>
<gene>
    <name evidence="2" type="ORF">A3H55_03200</name>
</gene>
<keyword evidence="1" id="KW-1133">Transmembrane helix</keyword>
<feature type="transmembrane region" description="Helical" evidence="1">
    <location>
        <begin position="82"/>
        <end position="102"/>
    </location>
</feature>
<dbReference type="Proteomes" id="UP000177998">
    <property type="component" value="Unassembled WGS sequence"/>
</dbReference>
<keyword evidence="1" id="KW-0472">Membrane</keyword>
<sequence>MVLIYNKIKQILGMLSAYKGRIISILRLKNTKNMKINKIVKTALVSCVIFGLATPALAVDIGLNYAAQVGLASGELRSSAVGVIQSLLGVLGILALIIVLIGGFRWMTAGGNEEGVASAKKTIAAGIIGVVIILFAYAIVTFVFNVVGAAQ</sequence>
<protein>
    <submittedName>
        <fullName evidence="2">Uncharacterized protein</fullName>
    </submittedName>
</protein>
<proteinExistence type="predicted"/>
<accession>A0A1F6FXY5</accession>
<dbReference type="Pfam" id="PF18895">
    <property type="entry name" value="T4SS_pilin"/>
    <property type="match status" value="1"/>
</dbReference>
<feature type="transmembrane region" description="Helical" evidence="1">
    <location>
        <begin position="123"/>
        <end position="147"/>
    </location>
</feature>
<dbReference type="EMBL" id="MFMZ01000035">
    <property type="protein sequence ID" value="OGG90694.1"/>
    <property type="molecule type" value="Genomic_DNA"/>
</dbReference>
<keyword evidence="1" id="KW-0812">Transmembrane</keyword>
<evidence type="ECO:0000313" key="3">
    <source>
        <dbReference type="Proteomes" id="UP000177998"/>
    </source>
</evidence>
<dbReference type="AlphaFoldDB" id="A0A1F6FXY5"/>
<evidence type="ECO:0000313" key="2">
    <source>
        <dbReference type="EMBL" id="OGG90694.1"/>
    </source>
</evidence>
<evidence type="ECO:0000256" key="1">
    <source>
        <dbReference type="SAM" id="Phobius"/>
    </source>
</evidence>
<comment type="caution">
    <text evidence="2">The sequence shown here is derived from an EMBL/GenBank/DDBJ whole genome shotgun (WGS) entry which is preliminary data.</text>
</comment>
<name>A0A1F6FXY5_9BACT</name>
<organism evidence="2 3">
    <name type="scientific">Candidatus Kuenenbacteria bacterium RIFCSPLOWO2_02_FULL_42_16</name>
    <dbReference type="NCBI Taxonomy" id="1798564"/>
    <lineage>
        <taxon>Bacteria</taxon>
        <taxon>Candidatus Kueneniibacteriota</taxon>
    </lineage>
</organism>
<dbReference type="STRING" id="1798564.A3H55_03200"/>